<keyword evidence="2" id="KW-1185">Reference proteome</keyword>
<reference evidence="1 2" key="1">
    <citation type="journal article" date="2024" name="Chem. Sci.">
        <title>Discovery of megapolipeptins by genome mining of a Burkholderiales bacteria collection.</title>
        <authorList>
            <person name="Paulo B.S."/>
            <person name="Recchia M.J.J."/>
            <person name="Lee S."/>
            <person name="Fergusson C.H."/>
            <person name="Romanowski S.B."/>
            <person name="Hernandez A."/>
            <person name="Krull N."/>
            <person name="Liu D.Y."/>
            <person name="Cavanagh H."/>
            <person name="Bos A."/>
            <person name="Gray C.A."/>
            <person name="Murphy B.T."/>
            <person name="Linington R.G."/>
            <person name="Eustaquio A.S."/>
        </authorList>
    </citation>
    <scope>NUCLEOTIDE SEQUENCE [LARGE SCALE GENOMIC DNA]</scope>
    <source>
        <strain evidence="1 2">RL18-126-BIB-B</strain>
    </source>
</reference>
<protein>
    <submittedName>
        <fullName evidence="1">Uncharacterized protein</fullName>
    </submittedName>
</protein>
<organism evidence="1 2">
    <name type="scientific">Paraburkholderia rhynchosiae</name>
    <dbReference type="NCBI Taxonomy" id="487049"/>
    <lineage>
        <taxon>Bacteria</taxon>
        <taxon>Pseudomonadati</taxon>
        <taxon>Pseudomonadota</taxon>
        <taxon>Betaproteobacteria</taxon>
        <taxon>Burkholderiales</taxon>
        <taxon>Burkholderiaceae</taxon>
        <taxon>Paraburkholderia</taxon>
    </lineage>
</organism>
<name>A0ACC7NM37_9BURK</name>
<comment type="caution">
    <text evidence="1">The sequence shown here is derived from an EMBL/GenBank/DDBJ whole genome shotgun (WGS) entry which is preliminary data.</text>
</comment>
<accession>A0ACC7NM37</accession>
<dbReference type="EMBL" id="JAQQDW010000113">
    <property type="protein sequence ID" value="MFM0108359.1"/>
    <property type="molecule type" value="Genomic_DNA"/>
</dbReference>
<evidence type="ECO:0000313" key="1">
    <source>
        <dbReference type="EMBL" id="MFM0108359.1"/>
    </source>
</evidence>
<sequence>MLAKRAVFALVIDRFDPGPKAGIQIAQLADMSGVEFGKEQGP</sequence>
<dbReference type="Proteomes" id="UP001629235">
    <property type="component" value="Unassembled WGS sequence"/>
</dbReference>
<proteinExistence type="predicted"/>
<evidence type="ECO:0000313" key="2">
    <source>
        <dbReference type="Proteomes" id="UP001629235"/>
    </source>
</evidence>
<gene>
    <name evidence="1" type="ORF">PQR01_34235</name>
</gene>